<dbReference type="Proteomes" id="UP000467105">
    <property type="component" value="Chromosome"/>
</dbReference>
<accession>A0A7I7Z098</accession>
<reference evidence="1 2" key="1">
    <citation type="journal article" date="2019" name="Emerg. Microbes Infect.">
        <title>Comprehensive subspecies identification of 175 nontuberculous mycobacteria species based on 7547 genomic profiles.</title>
        <authorList>
            <person name="Matsumoto Y."/>
            <person name="Kinjo T."/>
            <person name="Motooka D."/>
            <person name="Nabeya D."/>
            <person name="Jung N."/>
            <person name="Uechi K."/>
            <person name="Horii T."/>
            <person name="Iida T."/>
            <person name="Fujita J."/>
            <person name="Nakamura S."/>
        </authorList>
    </citation>
    <scope>NUCLEOTIDE SEQUENCE [LARGE SCALE GENOMIC DNA]</scope>
    <source>
        <strain evidence="1 2">JCM 14742</strain>
    </source>
</reference>
<sequence>MPTSLVTSRKLRLLKLRSWSSLSAAAMMARRVASLRSSRDGLSRERSRPELRDRELGVRLFTM</sequence>
<keyword evidence="2" id="KW-1185">Reference proteome</keyword>
<protein>
    <submittedName>
        <fullName evidence="1">Uncharacterized protein</fullName>
    </submittedName>
</protein>
<proteinExistence type="predicted"/>
<gene>
    <name evidence="1" type="ORF">MPRM_37020</name>
</gene>
<dbReference type="AlphaFoldDB" id="A0A7I7Z098"/>
<organism evidence="1 2">
    <name type="scientific">Mycobacterium parmense</name>
    <dbReference type="NCBI Taxonomy" id="185642"/>
    <lineage>
        <taxon>Bacteria</taxon>
        <taxon>Bacillati</taxon>
        <taxon>Actinomycetota</taxon>
        <taxon>Actinomycetes</taxon>
        <taxon>Mycobacteriales</taxon>
        <taxon>Mycobacteriaceae</taxon>
        <taxon>Mycobacterium</taxon>
        <taxon>Mycobacterium simiae complex</taxon>
    </lineage>
</organism>
<evidence type="ECO:0000313" key="1">
    <source>
        <dbReference type="EMBL" id="BBZ46421.1"/>
    </source>
</evidence>
<name>A0A7I7Z098_9MYCO</name>
<evidence type="ECO:0000313" key="2">
    <source>
        <dbReference type="Proteomes" id="UP000467105"/>
    </source>
</evidence>
<dbReference type="EMBL" id="AP022614">
    <property type="protein sequence ID" value="BBZ46421.1"/>
    <property type="molecule type" value="Genomic_DNA"/>
</dbReference>